<keyword evidence="3" id="KW-1185">Reference proteome</keyword>
<dbReference type="Proteomes" id="UP000656042">
    <property type="component" value="Unassembled WGS sequence"/>
</dbReference>
<dbReference type="AlphaFoldDB" id="A0A8J3FRC4"/>
<dbReference type="EMBL" id="BMMX01000050">
    <property type="protein sequence ID" value="GGL16009.1"/>
    <property type="molecule type" value="Genomic_DNA"/>
</dbReference>
<reference evidence="2" key="2">
    <citation type="submission" date="2020-09" db="EMBL/GenBank/DDBJ databases">
        <authorList>
            <person name="Sun Q."/>
            <person name="Zhou Y."/>
        </authorList>
    </citation>
    <scope>NUCLEOTIDE SEQUENCE</scope>
    <source>
        <strain evidence="2">CGMCC 4.7299</strain>
    </source>
</reference>
<evidence type="ECO:0000313" key="3">
    <source>
        <dbReference type="Proteomes" id="UP000656042"/>
    </source>
</evidence>
<dbReference type="Pfam" id="PF09664">
    <property type="entry name" value="DUF2399"/>
    <property type="match status" value="1"/>
</dbReference>
<dbReference type="InterPro" id="IPR024465">
    <property type="entry name" value="DUF2399"/>
</dbReference>
<evidence type="ECO:0000259" key="1">
    <source>
        <dbReference type="Pfam" id="PF09664"/>
    </source>
</evidence>
<sequence length="115" mass="12181">MGTPSALEIKAIGRLADAGWQVAVRADFDQAGLQHVASLLAGIPSAFTWRMNAADYLGSLAGSAPGRTRLDTVALPATAWDPNLRVVMTKSGYAAYEEALIDQLLDDLLKHATTV</sequence>
<proteinExistence type="predicted"/>
<organism evidence="2 3">
    <name type="scientific">Mangrovihabitans endophyticus</name>
    <dbReference type="NCBI Taxonomy" id="1751298"/>
    <lineage>
        <taxon>Bacteria</taxon>
        <taxon>Bacillati</taxon>
        <taxon>Actinomycetota</taxon>
        <taxon>Actinomycetes</taxon>
        <taxon>Micromonosporales</taxon>
        <taxon>Micromonosporaceae</taxon>
        <taxon>Mangrovihabitans</taxon>
    </lineage>
</organism>
<reference evidence="2" key="1">
    <citation type="journal article" date="2014" name="Int. J. Syst. Evol. Microbiol.">
        <title>Complete genome sequence of Corynebacterium casei LMG S-19264T (=DSM 44701T), isolated from a smear-ripened cheese.</title>
        <authorList>
            <consortium name="US DOE Joint Genome Institute (JGI-PGF)"/>
            <person name="Walter F."/>
            <person name="Albersmeier A."/>
            <person name="Kalinowski J."/>
            <person name="Ruckert C."/>
        </authorList>
    </citation>
    <scope>NUCLEOTIDE SEQUENCE</scope>
    <source>
        <strain evidence="2">CGMCC 4.7299</strain>
    </source>
</reference>
<feature type="domain" description="DUF2399" evidence="1">
    <location>
        <begin position="2"/>
        <end position="108"/>
    </location>
</feature>
<gene>
    <name evidence="2" type="ORF">GCM10012284_58310</name>
</gene>
<protein>
    <recommendedName>
        <fullName evidence="1">DUF2399 domain-containing protein</fullName>
    </recommendedName>
</protein>
<comment type="caution">
    <text evidence="2">The sequence shown here is derived from an EMBL/GenBank/DDBJ whole genome shotgun (WGS) entry which is preliminary data.</text>
</comment>
<dbReference type="RefSeq" id="WP_189082543.1">
    <property type="nucleotide sequence ID" value="NZ_BMMX01000050.1"/>
</dbReference>
<name>A0A8J3FRC4_9ACTN</name>
<evidence type="ECO:0000313" key="2">
    <source>
        <dbReference type="EMBL" id="GGL16009.1"/>
    </source>
</evidence>
<accession>A0A8J3FRC4</accession>